<dbReference type="GeneID" id="57609097"/>
<accession>A0A1G6PVB6</accession>
<sequence length="87" mass="9448">MTELEQTIIDLAQQELAAVLAFYRNKSNGIPPEGLDAAWQGYLGHFHGMNALIAIAHQANSGLSEDGRKALLTVETDHLTAYRALAN</sequence>
<protein>
    <submittedName>
        <fullName evidence="1">Uncharacterized protein</fullName>
    </submittedName>
</protein>
<reference evidence="2" key="1">
    <citation type="submission" date="2016-10" db="EMBL/GenBank/DDBJ databases">
        <authorList>
            <person name="Varghese N."/>
            <person name="Submissions S."/>
        </authorList>
    </citation>
    <scope>NUCLEOTIDE SEQUENCE [LARGE SCALE GENOMIC DNA]</scope>
    <source>
        <strain evidence="2">DSM 26382</strain>
    </source>
</reference>
<dbReference type="EMBL" id="FMZQ01000007">
    <property type="protein sequence ID" value="SDC83911.1"/>
    <property type="molecule type" value="Genomic_DNA"/>
</dbReference>
<organism evidence="1 2">
    <name type="scientific">Ectopseudomonas chengduensis</name>
    <dbReference type="NCBI Taxonomy" id="489632"/>
    <lineage>
        <taxon>Bacteria</taxon>
        <taxon>Pseudomonadati</taxon>
        <taxon>Pseudomonadota</taxon>
        <taxon>Gammaproteobacteria</taxon>
        <taxon>Pseudomonadales</taxon>
        <taxon>Pseudomonadaceae</taxon>
        <taxon>Ectopseudomonas</taxon>
    </lineage>
</organism>
<gene>
    <name evidence="1" type="ORF">SAMN05216576_107105</name>
</gene>
<dbReference type="AlphaFoldDB" id="A0A1G6PVB6"/>
<dbReference type="RefSeq" id="WP_017362266.1">
    <property type="nucleotide sequence ID" value="NZ_FMZQ01000007.1"/>
</dbReference>
<keyword evidence="2" id="KW-1185">Reference proteome</keyword>
<name>A0A1G6PVB6_9GAMM</name>
<dbReference type="Proteomes" id="UP000199467">
    <property type="component" value="Unassembled WGS sequence"/>
</dbReference>
<evidence type="ECO:0000313" key="2">
    <source>
        <dbReference type="Proteomes" id="UP000199467"/>
    </source>
</evidence>
<proteinExistence type="predicted"/>
<evidence type="ECO:0000313" key="1">
    <source>
        <dbReference type="EMBL" id="SDC83911.1"/>
    </source>
</evidence>